<accession>A0ABX8QRI2</accession>
<protein>
    <submittedName>
        <fullName evidence="2">Uncharacterized protein</fullName>
    </submittedName>
</protein>
<dbReference type="RefSeq" id="WP_231334166.1">
    <property type="nucleotide sequence ID" value="NZ_CP059572.1"/>
</dbReference>
<feature type="compositionally biased region" description="Low complexity" evidence="1">
    <location>
        <begin position="49"/>
        <end position="63"/>
    </location>
</feature>
<reference evidence="2" key="1">
    <citation type="submission" date="2020-07" db="EMBL/GenBank/DDBJ databases">
        <authorList>
            <person name="Tarantini F.S."/>
            <person name="Hong K.W."/>
            <person name="Chan K.G."/>
        </authorList>
    </citation>
    <scope>NUCLEOTIDE SEQUENCE</scope>
    <source>
        <strain evidence="2">32-07</strain>
    </source>
</reference>
<feature type="region of interest" description="Disordered" evidence="1">
    <location>
        <begin position="34"/>
        <end position="64"/>
    </location>
</feature>
<proteinExistence type="predicted"/>
<organism evidence="2 3">
    <name type="scientific">Actinomadura graeca</name>
    <dbReference type="NCBI Taxonomy" id="2750812"/>
    <lineage>
        <taxon>Bacteria</taxon>
        <taxon>Bacillati</taxon>
        <taxon>Actinomycetota</taxon>
        <taxon>Actinomycetes</taxon>
        <taxon>Streptosporangiales</taxon>
        <taxon>Thermomonosporaceae</taxon>
        <taxon>Actinomadura</taxon>
    </lineage>
</organism>
<keyword evidence="3" id="KW-1185">Reference proteome</keyword>
<evidence type="ECO:0000313" key="2">
    <source>
        <dbReference type="EMBL" id="QXJ21041.1"/>
    </source>
</evidence>
<dbReference type="EMBL" id="CP059572">
    <property type="protein sequence ID" value="QXJ21041.1"/>
    <property type="molecule type" value="Genomic_DNA"/>
</dbReference>
<sequence>MSGEEAAIVVGGFVFKGRDGVYLLLDPETGDPRATIVSQGDGTWRARTPSRSSGRGRMRGGPSVDPCGPVDALYAAVRRRAPQVAVARARVLEGYGVPWLGTFEVSGR</sequence>
<evidence type="ECO:0000256" key="1">
    <source>
        <dbReference type="SAM" id="MobiDB-lite"/>
    </source>
</evidence>
<dbReference type="Proteomes" id="UP001049518">
    <property type="component" value="Chromosome"/>
</dbReference>
<name>A0ABX8QRI2_9ACTN</name>
<gene>
    <name evidence="2" type="ORF">AGRA3207_001854</name>
</gene>
<evidence type="ECO:0000313" key="3">
    <source>
        <dbReference type="Proteomes" id="UP001049518"/>
    </source>
</evidence>